<gene>
    <name evidence="1" type="ORF">TorRG33x02_041450</name>
</gene>
<dbReference type="Proteomes" id="UP000237000">
    <property type="component" value="Unassembled WGS sequence"/>
</dbReference>
<dbReference type="AlphaFoldDB" id="A0A2P5FQD5"/>
<protein>
    <submittedName>
        <fullName evidence="1">Uncharacterized protein</fullName>
    </submittedName>
</protein>
<comment type="caution">
    <text evidence="1">The sequence shown here is derived from an EMBL/GenBank/DDBJ whole genome shotgun (WGS) entry which is preliminary data.</text>
</comment>
<dbReference type="InParanoid" id="A0A2P5FQD5"/>
<organism evidence="1 2">
    <name type="scientific">Trema orientale</name>
    <name type="common">Charcoal tree</name>
    <name type="synonym">Celtis orientalis</name>
    <dbReference type="NCBI Taxonomy" id="63057"/>
    <lineage>
        <taxon>Eukaryota</taxon>
        <taxon>Viridiplantae</taxon>
        <taxon>Streptophyta</taxon>
        <taxon>Embryophyta</taxon>
        <taxon>Tracheophyta</taxon>
        <taxon>Spermatophyta</taxon>
        <taxon>Magnoliopsida</taxon>
        <taxon>eudicotyledons</taxon>
        <taxon>Gunneridae</taxon>
        <taxon>Pentapetalae</taxon>
        <taxon>rosids</taxon>
        <taxon>fabids</taxon>
        <taxon>Rosales</taxon>
        <taxon>Cannabaceae</taxon>
        <taxon>Trema</taxon>
    </lineage>
</organism>
<evidence type="ECO:0000313" key="1">
    <source>
        <dbReference type="EMBL" id="POO00018.1"/>
    </source>
</evidence>
<keyword evidence="2" id="KW-1185">Reference proteome</keyword>
<dbReference type="EMBL" id="JXTC01000015">
    <property type="protein sequence ID" value="POO00018.1"/>
    <property type="molecule type" value="Genomic_DNA"/>
</dbReference>
<sequence>MLCWGMIRFASLAVRYGPDTGLRSLRREFYDLDNRDSSGFGIFASWPRLNMKIWVEKDAQIFNPDLARQGCRVARHPVERSTCNTF</sequence>
<proteinExistence type="predicted"/>
<name>A0A2P5FQD5_TREOI</name>
<reference evidence="2" key="1">
    <citation type="submission" date="2016-06" db="EMBL/GenBank/DDBJ databases">
        <title>Parallel loss of symbiosis genes in relatives of nitrogen-fixing non-legume Parasponia.</title>
        <authorList>
            <person name="Van Velzen R."/>
            <person name="Holmer R."/>
            <person name="Bu F."/>
            <person name="Rutten L."/>
            <person name="Van Zeijl A."/>
            <person name="Liu W."/>
            <person name="Santuari L."/>
            <person name="Cao Q."/>
            <person name="Sharma T."/>
            <person name="Shen D."/>
            <person name="Roswanjaya Y."/>
            <person name="Wardhani T."/>
            <person name="Kalhor M.S."/>
            <person name="Jansen J."/>
            <person name="Van den Hoogen J."/>
            <person name="Gungor B."/>
            <person name="Hartog M."/>
            <person name="Hontelez J."/>
            <person name="Verver J."/>
            <person name="Yang W.-C."/>
            <person name="Schijlen E."/>
            <person name="Repin R."/>
            <person name="Schilthuizen M."/>
            <person name="Schranz E."/>
            <person name="Heidstra R."/>
            <person name="Miyata K."/>
            <person name="Fedorova E."/>
            <person name="Kohlen W."/>
            <person name="Bisseling T."/>
            <person name="Smit S."/>
            <person name="Geurts R."/>
        </authorList>
    </citation>
    <scope>NUCLEOTIDE SEQUENCE [LARGE SCALE GENOMIC DNA]</scope>
    <source>
        <strain evidence="2">cv. RG33-2</strain>
    </source>
</reference>
<evidence type="ECO:0000313" key="2">
    <source>
        <dbReference type="Proteomes" id="UP000237000"/>
    </source>
</evidence>
<accession>A0A2P5FQD5</accession>